<feature type="transmembrane region" description="Helical" evidence="9">
    <location>
        <begin position="141"/>
        <end position="163"/>
    </location>
</feature>
<feature type="transmembrane region" description="Helical" evidence="9">
    <location>
        <begin position="108"/>
        <end position="129"/>
    </location>
</feature>
<keyword evidence="7" id="KW-0406">Ion transport</keyword>
<dbReference type="eggNOG" id="COG1226">
    <property type="taxonomic scope" value="Bacteria"/>
</dbReference>
<feature type="transmembrane region" description="Helical" evidence="9">
    <location>
        <begin position="271"/>
        <end position="291"/>
    </location>
</feature>
<protein>
    <submittedName>
        <fullName evidence="11">Sodium/hydrogen exchanger</fullName>
    </submittedName>
</protein>
<dbReference type="InterPro" id="IPR006153">
    <property type="entry name" value="Cation/H_exchanger_TM"/>
</dbReference>
<evidence type="ECO:0000256" key="7">
    <source>
        <dbReference type="ARBA" id="ARBA00023065"/>
    </source>
</evidence>
<feature type="transmembrane region" description="Helical" evidence="9">
    <location>
        <begin position="335"/>
        <end position="359"/>
    </location>
</feature>
<evidence type="ECO:0000256" key="4">
    <source>
        <dbReference type="ARBA" id="ARBA00022449"/>
    </source>
</evidence>
<dbReference type="Proteomes" id="UP000004699">
    <property type="component" value="Unassembled WGS sequence"/>
</dbReference>
<dbReference type="GO" id="GO:1902600">
    <property type="term" value="P:proton transmembrane transport"/>
    <property type="evidence" value="ECO:0007669"/>
    <property type="project" value="InterPro"/>
</dbReference>
<keyword evidence="3" id="KW-0813">Transport</keyword>
<keyword evidence="12" id="KW-1185">Reference proteome</keyword>
<evidence type="ECO:0000256" key="1">
    <source>
        <dbReference type="ARBA" id="ARBA00004141"/>
    </source>
</evidence>
<dbReference type="Pfam" id="PF00999">
    <property type="entry name" value="Na_H_Exchanger"/>
    <property type="match status" value="1"/>
</dbReference>
<dbReference type="InterPro" id="IPR036291">
    <property type="entry name" value="NAD(P)-bd_dom_sf"/>
</dbReference>
<reference evidence="12" key="1">
    <citation type="journal article" date="2013" name="BMC Microbiol.">
        <title>Taxonomy and evolution of bacteriochlorophyll a-containing members of the OM60/NOR5 clade of marine gammaproteobacteria: description of Luminiphilus syltensis gen. nov., sp. nov., reclassification of Haliea rubra as Pseudohaliea rubra gen. nov., comb. nov., and emendation of Chromatocurvus halotolerans.</title>
        <authorList>
            <person name="Spring S."/>
            <person name="Riedel T."/>
            <person name="Sproer C."/>
            <person name="Yan S."/>
            <person name="Harder J."/>
            <person name="Fuchs B.M."/>
        </authorList>
    </citation>
    <scope>NUCLEOTIDE SEQUENCE [LARGE SCALE GENOMIC DNA]</scope>
    <source>
        <strain evidence="12">NOR51-B</strain>
    </source>
</reference>
<dbReference type="SUPFAM" id="SSF51735">
    <property type="entry name" value="NAD(P)-binding Rossmann-fold domains"/>
    <property type="match status" value="1"/>
</dbReference>
<evidence type="ECO:0000256" key="8">
    <source>
        <dbReference type="ARBA" id="ARBA00023136"/>
    </source>
</evidence>
<keyword evidence="5 9" id="KW-0812">Transmembrane</keyword>
<evidence type="ECO:0000313" key="12">
    <source>
        <dbReference type="Proteomes" id="UP000004699"/>
    </source>
</evidence>
<dbReference type="AlphaFoldDB" id="B8KWC6"/>
<sequence length="525" mass="55607">MLGLDPLIIVTALLCGMLSRAAGLPALVGYLAAGFVLHEFSLESGALLEHLADVGITLMLFTIGLKLDARKLLQTKVWGTTVIHMAVTHLVMLGLLLGASALIPGLQISLTAALVIAFALTFSSTVFVIQTLQERGESTSAHANLAIGILIVQDLVAVVFLAFSTSKAPQLEALWLLLIIPARPLILKLLSVAGYGELLTLSGLALALGAAQLSDAVGIKGDLGALLFGAILAGHPKAKDMAKNLIQFKDLFLVGFFLSIGLAGWPSTTLIFIAVILGLLATLKPLLYFLLMTRFHTSARVAVLASGSLANYSEFGLIVVAVAATVGWVDPQWSGAISIAIAVSFVVAAPLSTASHRFYQTYRDRLFRFQSDELMASMEPISDTRIIILGMGRVGTGAYESLAPRFGPSVLGVESGAAQVAVHKSENRRVIRADASDPDFWQRIDINNVQLVMLALTNHPENMLVAGLLRSLNYSGELAAVVRYADHEVEMSEHGISAFNLYGQAGAGFAAHASELINGSAETTA</sequence>
<organism evidence="11 12">
    <name type="scientific">Luminiphilus syltensis NOR5-1B</name>
    <dbReference type="NCBI Taxonomy" id="565045"/>
    <lineage>
        <taxon>Bacteria</taxon>
        <taxon>Pseudomonadati</taxon>
        <taxon>Pseudomonadota</taxon>
        <taxon>Gammaproteobacteria</taxon>
        <taxon>Cellvibrionales</taxon>
        <taxon>Halieaceae</taxon>
        <taxon>Luminiphilus</taxon>
    </lineage>
</organism>
<keyword evidence="6 9" id="KW-1133">Transmembrane helix</keyword>
<dbReference type="PANTHER" id="PTHR42751">
    <property type="entry name" value="SODIUM/HYDROGEN EXCHANGER FAMILY/TRKA DOMAIN PROTEIN"/>
    <property type="match status" value="1"/>
</dbReference>
<proteinExistence type="inferred from homology"/>
<feature type="transmembrane region" description="Helical" evidence="9">
    <location>
        <begin position="77"/>
        <end position="102"/>
    </location>
</feature>
<dbReference type="GO" id="GO:0016020">
    <property type="term" value="C:membrane"/>
    <property type="evidence" value="ECO:0007669"/>
    <property type="project" value="UniProtKB-SubCell"/>
</dbReference>
<feature type="transmembrane region" description="Helical" evidence="9">
    <location>
        <begin position="246"/>
        <end position="265"/>
    </location>
</feature>
<dbReference type="EMBL" id="DS999411">
    <property type="protein sequence ID" value="EED35767.1"/>
    <property type="molecule type" value="Genomic_DNA"/>
</dbReference>
<dbReference type="GO" id="GO:0006813">
    <property type="term" value="P:potassium ion transport"/>
    <property type="evidence" value="ECO:0007669"/>
    <property type="project" value="InterPro"/>
</dbReference>
<evidence type="ECO:0000256" key="3">
    <source>
        <dbReference type="ARBA" id="ARBA00022448"/>
    </source>
</evidence>
<keyword evidence="8 9" id="KW-0472">Membrane</keyword>
<name>B8KWC6_9GAMM</name>
<evidence type="ECO:0000256" key="2">
    <source>
        <dbReference type="ARBA" id="ARBA00005551"/>
    </source>
</evidence>
<dbReference type="InterPro" id="IPR003148">
    <property type="entry name" value="RCK_N"/>
</dbReference>
<dbReference type="eggNOG" id="COG4651">
    <property type="taxonomic scope" value="Bacteria"/>
</dbReference>
<feature type="transmembrane region" description="Helical" evidence="9">
    <location>
        <begin position="303"/>
        <end position="329"/>
    </location>
</feature>
<dbReference type="RefSeq" id="WP_009020513.1">
    <property type="nucleotide sequence ID" value="NZ_DS999411.1"/>
</dbReference>
<dbReference type="Gene3D" id="1.20.1530.20">
    <property type="match status" value="1"/>
</dbReference>
<feature type="transmembrane region" description="Helical" evidence="9">
    <location>
        <begin position="217"/>
        <end position="234"/>
    </location>
</feature>
<comment type="similarity">
    <text evidence="2">Belongs to the monovalent cation:proton antiporter 2 (CPA2) transporter (TC 2.A.37) family.</text>
</comment>
<dbReference type="Pfam" id="PF02254">
    <property type="entry name" value="TrkA_N"/>
    <property type="match status" value="1"/>
</dbReference>
<feature type="transmembrane region" description="Helical" evidence="9">
    <location>
        <begin position="169"/>
        <end position="186"/>
    </location>
</feature>
<dbReference type="HOGENOM" id="CLU_005126_12_0_6"/>
<dbReference type="STRING" id="565045.NOR51B_1714"/>
<dbReference type="Gene3D" id="3.40.50.720">
    <property type="entry name" value="NAD(P)-binding Rossmann-like Domain"/>
    <property type="match status" value="1"/>
</dbReference>
<dbReference type="GO" id="GO:0015297">
    <property type="term" value="F:antiporter activity"/>
    <property type="evidence" value="ECO:0007669"/>
    <property type="project" value="UniProtKB-KW"/>
</dbReference>
<evidence type="ECO:0000256" key="5">
    <source>
        <dbReference type="ARBA" id="ARBA00022692"/>
    </source>
</evidence>
<evidence type="ECO:0000313" key="11">
    <source>
        <dbReference type="EMBL" id="EED35767.1"/>
    </source>
</evidence>
<gene>
    <name evidence="11" type="ORF">NOR51B_1714</name>
</gene>
<evidence type="ECO:0000256" key="6">
    <source>
        <dbReference type="ARBA" id="ARBA00022989"/>
    </source>
</evidence>
<dbReference type="PANTHER" id="PTHR42751:SF1">
    <property type="entry name" value="CATION_PROTON ANTIPORTER YBAL-RELATED"/>
    <property type="match status" value="1"/>
</dbReference>
<evidence type="ECO:0000256" key="9">
    <source>
        <dbReference type="SAM" id="Phobius"/>
    </source>
</evidence>
<evidence type="ECO:0000259" key="10">
    <source>
        <dbReference type="PROSITE" id="PS51201"/>
    </source>
</evidence>
<comment type="subcellular location">
    <subcellularLocation>
        <location evidence="1">Membrane</location>
        <topology evidence="1">Multi-pass membrane protein</topology>
    </subcellularLocation>
</comment>
<dbReference type="PROSITE" id="PS51201">
    <property type="entry name" value="RCK_N"/>
    <property type="match status" value="1"/>
</dbReference>
<dbReference type="InterPro" id="IPR038770">
    <property type="entry name" value="Na+/solute_symporter_sf"/>
</dbReference>
<feature type="domain" description="RCK N-terminal" evidence="10">
    <location>
        <begin position="383"/>
        <end position="502"/>
    </location>
</feature>
<accession>B8KWC6</accession>
<keyword evidence="4" id="KW-0050">Antiport</keyword>